<protein>
    <submittedName>
        <fullName evidence="9">TRAP transporter large permease subunit</fullName>
    </submittedName>
</protein>
<feature type="transmembrane region" description="Helical" evidence="7">
    <location>
        <begin position="138"/>
        <end position="161"/>
    </location>
</feature>
<feature type="transmembrane region" description="Helical" evidence="7">
    <location>
        <begin position="244"/>
        <end position="260"/>
    </location>
</feature>
<feature type="transmembrane region" description="Helical" evidence="7">
    <location>
        <begin position="403"/>
        <end position="425"/>
    </location>
</feature>
<evidence type="ECO:0000256" key="7">
    <source>
        <dbReference type="SAM" id="Phobius"/>
    </source>
</evidence>
<keyword evidence="3" id="KW-0997">Cell inner membrane</keyword>
<evidence type="ECO:0000259" key="8">
    <source>
        <dbReference type="Pfam" id="PF06808"/>
    </source>
</evidence>
<organism evidence="9 10">
    <name type="scientific">Cloacibacillus evryensis</name>
    <dbReference type="NCBI Taxonomy" id="508460"/>
    <lineage>
        <taxon>Bacteria</taxon>
        <taxon>Thermotogati</taxon>
        <taxon>Synergistota</taxon>
        <taxon>Synergistia</taxon>
        <taxon>Synergistales</taxon>
        <taxon>Synergistaceae</taxon>
        <taxon>Cloacibacillus</taxon>
    </lineage>
</organism>
<evidence type="ECO:0000256" key="6">
    <source>
        <dbReference type="ARBA" id="ARBA00023136"/>
    </source>
</evidence>
<evidence type="ECO:0000256" key="5">
    <source>
        <dbReference type="ARBA" id="ARBA00022989"/>
    </source>
</evidence>
<dbReference type="EMBL" id="JANFYT010000002">
    <property type="protein sequence ID" value="MCQ4813118.1"/>
    <property type="molecule type" value="Genomic_DNA"/>
</dbReference>
<keyword evidence="2" id="KW-1003">Cell membrane</keyword>
<feature type="transmembrane region" description="Helical" evidence="7">
    <location>
        <begin position="52"/>
        <end position="72"/>
    </location>
</feature>
<evidence type="ECO:0000313" key="10">
    <source>
        <dbReference type="Proteomes" id="UP001205919"/>
    </source>
</evidence>
<dbReference type="NCBIfam" id="TIGR00786">
    <property type="entry name" value="dctM"/>
    <property type="match status" value="1"/>
</dbReference>
<dbReference type="RefSeq" id="WP_034443845.1">
    <property type="nucleotide sequence ID" value="NZ_JANFYF010000002.1"/>
</dbReference>
<dbReference type="PANTHER" id="PTHR33362">
    <property type="entry name" value="SIALIC ACID TRAP TRANSPORTER PERMEASE PROTEIN SIAT-RELATED"/>
    <property type="match status" value="1"/>
</dbReference>
<dbReference type="GO" id="GO:0005886">
    <property type="term" value="C:plasma membrane"/>
    <property type="evidence" value="ECO:0007669"/>
    <property type="project" value="UniProtKB-SubCell"/>
</dbReference>
<dbReference type="PIRSF" id="PIRSF006066">
    <property type="entry name" value="HI0050"/>
    <property type="match status" value="1"/>
</dbReference>
<dbReference type="AlphaFoldDB" id="A0AAW5K5F3"/>
<accession>A0AAW5K5F3</accession>
<feature type="transmembrane region" description="Helical" evidence="7">
    <location>
        <begin position="218"/>
        <end position="238"/>
    </location>
</feature>
<keyword evidence="6 7" id="KW-0472">Membrane</keyword>
<feature type="transmembrane region" description="Helical" evidence="7">
    <location>
        <begin position="272"/>
        <end position="297"/>
    </location>
</feature>
<comment type="caution">
    <text evidence="9">The sequence shown here is derived from an EMBL/GenBank/DDBJ whole genome shotgun (WGS) entry which is preliminary data.</text>
</comment>
<feature type="transmembrane region" description="Helical" evidence="7">
    <location>
        <begin position="362"/>
        <end position="383"/>
    </location>
</feature>
<feature type="transmembrane region" description="Helical" evidence="7">
    <location>
        <begin position="317"/>
        <end position="350"/>
    </location>
</feature>
<dbReference type="InterPro" id="IPR010656">
    <property type="entry name" value="DctM"/>
</dbReference>
<keyword evidence="4 7" id="KW-0812">Transmembrane</keyword>
<name>A0AAW5K5F3_9BACT</name>
<comment type="subcellular location">
    <subcellularLocation>
        <location evidence="1">Cell inner membrane</location>
        <topology evidence="1">Multi-pass membrane protein</topology>
    </subcellularLocation>
</comment>
<proteinExistence type="predicted"/>
<dbReference type="InterPro" id="IPR004681">
    <property type="entry name" value="TRAP_DctM"/>
</dbReference>
<evidence type="ECO:0000256" key="4">
    <source>
        <dbReference type="ARBA" id="ARBA00022692"/>
    </source>
</evidence>
<dbReference type="GO" id="GO:0022857">
    <property type="term" value="F:transmembrane transporter activity"/>
    <property type="evidence" value="ECO:0007669"/>
    <property type="project" value="TreeGrafter"/>
</dbReference>
<sequence length="432" mass="46320">MIFISIGILFVCIFSGVPVCFAFLTTAIYFLVSGSYDPSFMLPTGVNKMSSVVLFAIPMFIMAGGIIAKANIGDRLIDLVEDTWLGRKKGGLGAIAVVSCALFGSITGSASATLSCIGTIMLPRLEKAGYPRGYRATLLTHAAVLGMLIPPSALMIVYAWVGGQSVLASFLAIVFPGLMLTALFVVLNFILLKNDPNLLMVEHLESELLCQAKRKKQLAALPALALPVIVLGGIYTGVMTPTEAAAVSVAYSILIGKFVYHGLTWTKLKECLLHGASATGSIMILIFCVMMLSRIYVMEDLPSKILQMFYAVSTNKYMVLIMINIFMLILGCLMDDTSAVLLCTPILVPIVKEIGVSPVQLAAILAVNIGMAGITPPCAPLLYFGGNMAKAPISEMAKPTVILLLFAWLPTLLVTTYIPQFSLFLPRLILGM</sequence>
<keyword evidence="5 7" id="KW-1133">Transmembrane helix</keyword>
<dbReference type="PANTHER" id="PTHR33362:SF2">
    <property type="entry name" value="TRAP TRANSPORTER LARGE PERMEASE PROTEIN"/>
    <property type="match status" value="1"/>
</dbReference>
<dbReference type="Pfam" id="PF06808">
    <property type="entry name" value="DctM"/>
    <property type="match status" value="1"/>
</dbReference>
<feature type="transmembrane region" description="Helical" evidence="7">
    <location>
        <begin position="6"/>
        <end position="32"/>
    </location>
</feature>
<dbReference type="GeneID" id="95757016"/>
<gene>
    <name evidence="9" type="ORF">NE630_01615</name>
</gene>
<evidence type="ECO:0000256" key="3">
    <source>
        <dbReference type="ARBA" id="ARBA00022519"/>
    </source>
</evidence>
<feature type="domain" description="TRAP C4-dicarboxylate transport system permease DctM subunit" evidence="8">
    <location>
        <begin position="6"/>
        <end position="421"/>
    </location>
</feature>
<feature type="transmembrane region" description="Helical" evidence="7">
    <location>
        <begin position="167"/>
        <end position="191"/>
    </location>
</feature>
<evidence type="ECO:0000256" key="1">
    <source>
        <dbReference type="ARBA" id="ARBA00004429"/>
    </source>
</evidence>
<keyword evidence="10" id="KW-1185">Reference proteome</keyword>
<evidence type="ECO:0000256" key="2">
    <source>
        <dbReference type="ARBA" id="ARBA00022475"/>
    </source>
</evidence>
<dbReference type="Proteomes" id="UP001205919">
    <property type="component" value="Unassembled WGS sequence"/>
</dbReference>
<evidence type="ECO:0000313" key="9">
    <source>
        <dbReference type="EMBL" id="MCQ4813118.1"/>
    </source>
</evidence>
<reference evidence="9 10" key="1">
    <citation type="submission" date="2022-06" db="EMBL/GenBank/DDBJ databases">
        <title>Isolation of gut microbiota from human fecal samples.</title>
        <authorList>
            <person name="Pamer E.G."/>
            <person name="Barat B."/>
            <person name="Waligurski E."/>
            <person name="Medina S."/>
            <person name="Paddock L."/>
            <person name="Mostad J."/>
        </authorList>
    </citation>
    <scope>NUCLEOTIDE SEQUENCE [LARGE SCALE GENOMIC DNA]</scope>
    <source>
        <strain evidence="9 10">DFI.9.90</strain>
    </source>
</reference>